<proteinExistence type="predicted"/>
<dbReference type="Proteomes" id="UP001162780">
    <property type="component" value="Chromosome"/>
</dbReference>
<dbReference type="RefSeq" id="WP_255188760.1">
    <property type="nucleotide sequence ID" value="NZ_CP113517.1"/>
</dbReference>
<keyword evidence="2" id="KW-0472">Membrane</keyword>
<feature type="transmembrane region" description="Helical" evidence="2">
    <location>
        <begin position="82"/>
        <end position="102"/>
    </location>
</feature>
<keyword evidence="2" id="KW-0812">Transmembrane</keyword>
<keyword evidence="4" id="KW-1185">Reference proteome</keyword>
<name>A0ABY7GIQ2_9GAMM</name>
<evidence type="ECO:0000256" key="2">
    <source>
        <dbReference type="SAM" id="Phobius"/>
    </source>
</evidence>
<reference evidence="3" key="1">
    <citation type="submission" date="2022-11" db="EMBL/GenBank/DDBJ databases">
        <title>Methylomonas rapida sp. nov., Carotenoid-Producing Obligate Methanotrophs with High Growth Characteristics and Biotechnological Potential.</title>
        <authorList>
            <person name="Tikhonova E.N."/>
            <person name="Suleimanov R.Z."/>
            <person name="Miroshnikov K."/>
            <person name="Oshkin I.Y."/>
            <person name="Belova S.E."/>
            <person name="Danilova O.V."/>
            <person name="Ashikhmin A."/>
            <person name="Konopkin A."/>
            <person name="But S.Y."/>
            <person name="Khmelenina V.N."/>
            <person name="Kuznetsov N."/>
            <person name="Pimenov N.V."/>
            <person name="Dedysh S.N."/>
        </authorList>
    </citation>
    <scope>NUCLEOTIDE SEQUENCE</scope>
    <source>
        <strain evidence="3">MP1</strain>
    </source>
</reference>
<evidence type="ECO:0008006" key="5">
    <source>
        <dbReference type="Google" id="ProtNLM"/>
    </source>
</evidence>
<accession>A0ABY7GIQ2</accession>
<evidence type="ECO:0000313" key="4">
    <source>
        <dbReference type="Proteomes" id="UP001162780"/>
    </source>
</evidence>
<gene>
    <name evidence="3" type="ORF">NM686_015500</name>
</gene>
<evidence type="ECO:0000313" key="3">
    <source>
        <dbReference type="EMBL" id="WAR43773.1"/>
    </source>
</evidence>
<sequence length="170" mass="19203">MNTIFTPNKTSARLLVDFAAKHWAHSDIEALRLRYLMLYDLFIKARSYAILNKVFFWLALVAGISLLIWPAIAFRLDSLEVGFSAIVQTSVTGWAALMFALYGHYKKRQVHAENLMRHVVFSAESQGELFEKILQEMARIDQGFGFSESVSKKKDMPDAVGLDKAGVDKA</sequence>
<protein>
    <recommendedName>
        <fullName evidence="5">SMODS and SLOG-associating 2TM effector domain-containing protein</fullName>
    </recommendedName>
</protein>
<feature type="transmembrane region" description="Helical" evidence="2">
    <location>
        <begin position="54"/>
        <end position="76"/>
    </location>
</feature>
<keyword evidence="2" id="KW-1133">Transmembrane helix</keyword>
<organism evidence="3 4">
    <name type="scientific">Methylomonas rapida</name>
    <dbReference type="NCBI Taxonomy" id="2963939"/>
    <lineage>
        <taxon>Bacteria</taxon>
        <taxon>Pseudomonadati</taxon>
        <taxon>Pseudomonadota</taxon>
        <taxon>Gammaproteobacteria</taxon>
        <taxon>Methylococcales</taxon>
        <taxon>Methylococcaceae</taxon>
        <taxon>Methylomonas</taxon>
    </lineage>
</organism>
<feature type="region of interest" description="Disordered" evidence="1">
    <location>
        <begin position="150"/>
        <end position="170"/>
    </location>
</feature>
<dbReference type="EMBL" id="CP113517">
    <property type="protein sequence ID" value="WAR43773.1"/>
    <property type="molecule type" value="Genomic_DNA"/>
</dbReference>
<evidence type="ECO:0000256" key="1">
    <source>
        <dbReference type="SAM" id="MobiDB-lite"/>
    </source>
</evidence>